<evidence type="ECO:0000256" key="6">
    <source>
        <dbReference type="ARBA" id="ARBA00022679"/>
    </source>
</evidence>
<dbReference type="Pfam" id="PF00202">
    <property type="entry name" value="Aminotran_3"/>
    <property type="match status" value="1"/>
</dbReference>
<dbReference type="Gene3D" id="3.90.1150.10">
    <property type="entry name" value="Aspartate Aminotransferase, domain 1"/>
    <property type="match status" value="1"/>
</dbReference>
<feature type="binding site" evidence="11">
    <location>
        <position position="288"/>
    </location>
    <ligand>
        <name>substrate</name>
    </ligand>
</feature>
<evidence type="ECO:0000256" key="1">
    <source>
        <dbReference type="ARBA" id="ARBA00001933"/>
    </source>
</evidence>
<feature type="binding site" evidence="11">
    <location>
        <begin position="324"/>
        <end position="325"/>
    </location>
    <ligand>
        <name>pyridoxal 5'-phosphate</name>
        <dbReference type="ChEBI" id="CHEBI:597326"/>
    </ligand>
</feature>
<gene>
    <name evidence="11" type="primary">bioA</name>
    <name evidence="12" type="ORF">AZI98_01105</name>
</gene>
<evidence type="ECO:0000256" key="8">
    <source>
        <dbReference type="ARBA" id="ARBA00022756"/>
    </source>
</evidence>
<sequence>MKYRYEQLEQLDKQYVWHPFTQMKSYIEEKPLIIEKGKGSYLYDVEGKKYLDGYASLWVNVHGHSDPELNEVLHEQIEKISHSTLLGSANVPSILLAKKLVEIWGGNLSKVFYSDTGAAAVEIALKMAYQYWQNIDPVRYKDKNKFISLKEAYHGDTIGAVSVGGMDLFHRIFRPLLFERIEVPSPYVYRMDEYGDEKEIVNYCLTKLEETLEQHHSEVAGMIVEPLVQGAAGIIVHPKGFLKGIEKLCRKYNILLICDEVAVGFGRTGTLFACEQEDVQPDIVCLAKGITGGYLPLAATLTTEEIYSAFLGDVHENKTFFHGHTYTGNQLSCSVALKNIELIEKRNLVSDVQRKAHALADKLQKLYELPIVGDIRQKGLMIGIEIVKDKKTKEIFDRSEQIEHKIILEARKRGLIIRPLGPVITFIPVLAMTDDELKTAVDIIFDSIAEMVSIKQF</sequence>
<protein>
    <recommendedName>
        <fullName evidence="11">Adenosylmethionine-8-amino-7-oxononanoate aminotransferase</fullName>
        <ecNumber evidence="11">2.6.1.62</ecNumber>
    </recommendedName>
    <alternativeName>
        <fullName evidence="11">7,8-diamino-pelargonic acid aminotransferase</fullName>
        <shortName evidence="11">DAPA AT</shortName>
        <shortName evidence="11">DAPA aminotransferase</shortName>
    </alternativeName>
    <alternativeName>
        <fullName evidence="11">7,8-diaminononanoate synthase</fullName>
        <shortName evidence="11">DANS</shortName>
    </alternativeName>
    <alternativeName>
        <fullName evidence="11">Diaminopelargonic acid synthase</fullName>
    </alternativeName>
</protein>
<dbReference type="NCBIfam" id="TIGR00508">
    <property type="entry name" value="bioA"/>
    <property type="match status" value="1"/>
</dbReference>
<feature type="modified residue" description="N6-(pyridoxal phosphate)lysine" evidence="11">
    <location>
        <position position="288"/>
    </location>
</feature>
<evidence type="ECO:0000256" key="2">
    <source>
        <dbReference type="ARBA" id="ARBA00004496"/>
    </source>
</evidence>
<keyword evidence="7 11" id="KW-0949">S-adenosyl-L-methionine</keyword>
<dbReference type="PANTHER" id="PTHR42684:SF17">
    <property type="entry name" value="ADENOSYLMETHIONINE-8-AMINO-7-OXONONANOATE AMINOTRANSFERASE"/>
    <property type="match status" value="1"/>
</dbReference>
<dbReference type="HAMAP" id="MF_00834">
    <property type="entry name" value="BioA"/>
    <property type="match status" value="1"/>
</dbReference>
<dbReference type="CDD" id="cd00610">
    <property type="entry name" value="OAT_like"/>
    <property type="match status" value="1"/>
</dbReference>
<dbReference type="InterPro" id="IPR015421">
    <property type="entry name" value="PyrdxlP-dep_Trfase_major"/>
</dbReference>
<comment type="cofactor">
    <cofactor evidence="1 11">
        <name>pyridoxal 5'-phosphate</name>
        <dbReference type="ChEBI" id="CHEBI:597326"/>
    </cofactor>
</comment>
<keyword evidence="13" id="KW-1185">Reference proteome</keyword>
<dbReference type="EC" id="2.6.1.62" evidence="11"/>
<dbReference type="RefSeq" id="WP_063386451.1">
    <property type="nucleotide sequence ID" value="NZ_LWBR01000003.1"/>
</dbReference>
<evidence type="ECO:0000256" key="10">
    <source>
        <dbReference type="ARBA" id="ARBA00060970"/>
    </source>
</evidence>
<keyword evidence="5 11" id="KW-0032">Aminotransferase</keyword>
<evidence type="ECO:0000256" key="3">
    <source>
        <dbReference type="ARBA" id="ARBA00011738"/>
    </source>
</evidence>
<accession>A0A165Z7W8</accession>
<dbReference type="PROSITE" id="PS00600">
    <property type="entry name" value="AA_TRANSFER_CLASS_3"/>
    <property type="match status" value="1"/>
</dbReference>
<feature type="binding site" evidence="11">
    <location>
        <position position="418"/>
    </location>
    <ligand>
        <name>substrate</name>
    </ligand>
</feature>
<comment type="caution">
    <text evidence="11">Lacks conserved residue(s) required for the propagation of feature annotation.</text>
</comment>
<feature type="site" description="Participates in the substrate recognition with KAPA and in a stacking interaction with the adenine ring of SAM" evidence="11">
    <location>
        <position position="20"/>
    </location>
</feature>
<dbReference type="InterPro" id="IPR005814">
    <property type="entry name" value="Aminotrans_3"/>
</dbReference>
<comment type="catalytic activity">
    <reaction evidence="11">
        <text>(8S)-8-amino-7-oxononanoate + S-adenosyl-L-methionine = S-adenosyl-4-methylsulfanyl-2-oxobutanoate + (7R,8S)-7,8-diammoniononanoate</text>
        <dbReference type="Rhea" id="RHEA:16861"/>
        <dbReference type="ChEBI" id="CHEBI:16490"/>
        <dbReference type="ChEBI" id="CHEBI:59789"/>
        <dbReference type="ChEBI" id="CHEBI:149468"/>
        <dbReference type="ChEBI" id="CHEBI:149469"/>
        <dbReference type="EC" id="2.6.1.62"/>
    </reaction>
</comment>
<dbReference type="PANTHER" id="PTHR42684">
    <property type="entry name" value="ADENOSYLMETHIONINE-8-AMINO-7-OXONONANOATE AMINOTRANSFERASE"/>
    <property type="match status" value="1"/>
</dbReference>
<evidence type="ECO:0000313" key="12">
    <source>
        <dbReference type="EMBL" id="KZN97950.1"/>
    </source>
</evidence>
<evidence type="ECO:0000256" key="11">
    <source>
        <dbReference type="HAMAP-Rule" id="MF_00834"/>
    </source>
</evidence>
<dbReference type="AlphaFoldDB" id="A0A165Z7W8"/>
<dbReference type="PIRSF" id="PIRSF000521">
    <property type="entry name" value="Transaminase_4ab_Lys_Orn"/>
    <property type="match status" value="1"/>
</dbReference>
<dbReference type="InterPro" id="IPR015422">
    <property type="entry name" value="PyrdxlP-dep_Trfase_small"/>
</dbReference>
<dbReference type="InterPro" id="IPR015424">
    <property type="entry name" value="PyrdxlP-dep_Trfase"/>
</dbReference>
<name>A0A165Z7W8_9BACI</name>
<keyword evidence="8 11" id="KW-0093">Biotin biosynthesis</keyword>
<comment type="function">
    <text evidence="11">Catalyzes the transfer of the alpha-amino group from S-adenosyl-L-methionine (SAM) to 7-keto-8-aminopelargonic acid (KAPA) to form 7,8-diaminopelargonic acid (DAPA). It is the only aminotransferase known to utilize SAM as an amino donor.</text>
</comment>
<dbReference type="GO" id="GO:0004015">
    <property type="term" value="F:adenosylmethionine-8-amino-7-oxononanoate transaminase activity"/>
    <property type="evidence" value="ECO:0007669"/>
    <property type="project" value="UniProtKB-UniRule"/>
</dbReference>
<keyword evidence="6 11" id="KW-0808">Transferase</keyword>
<feature type="binding site" evidence="11">
    <location>
        <position position="323"/>
    </location>
    <ligand>
        <name>substrate</name>
    </ligand>
</feature>
<evidence type="ECO:0000256" key="7">
    <source>
        <dbReference type="ARBA" id="ARBA00022691"/>
    </source>
</evidence>
<evidence type="ECO:0000313" key="13">
    <source>
        <dbReference type="Proteomes" id="UP000076476"/>
    </source>
</evidence>
<comment type="subunit">
    <text evidence="3 11">Homodimer.</text>
</comment>
<dbReference type="InterPro" id="IPR049704">
    <property type="entry name" value="Aminotrans_3_PPA_site"/>
</dbReference>
<dbReference type="Proteomes" id="UP000076476">
    <property type="component" value="Unassembled WGS sequence"/>
</dbReference>
<dbReference type="GO" id="GO:0009102">
    <property type="term" value="P:biotin biosynthetic process"/>
    <property type="evidence" value="ECO:0007669"/>
    <property type="project" value="UniProtKB-UniRule"/>
</dbReference>
<comment type="subcellular location">
    <subcellularLocation>
        <location evidence="2 11">Cytoplasm</location>
    </subcellularLocation>
</comment>
<dbReference type="GO" id="GO:0030170">
    <property type="term" value="F:pyridoxal phosphate binding"/>
    <property type="evidence" value="ECO:0007669"/>
    <property type="project" value="UniProtKB-UniRule"/>
</dbReference>
<feature type="binding site" evidence="11">
    <location>
        <begin position="117"/>
        <end position="118"/>
    </location>
    <ligand>
        <name>pyridoxal 5'-phosphate</name>
        <dbReference type="ChEBI" id="CHEBI:597326"/>
    </ligand>
</feature>
<dbReference type="EMBL" id="LWBR01000003">
    <property type="protein sequence ID" value="KZN97950.1"/>
    <property type="molecule type" value="Genomic_DNA"/>
</dbReference>
<dbReference type="UniPathway" id="UPA00078">
    <property type="reaction ID" value="UER00160"/>
</dbReference>
<feature type="binding site" evidence="11">
    <location>
        <position position="259"/>
    </location>
    <ligand>
        <name>pyridoxal 5'-phosphate</name>
        <dbReference type="ChEBI" id="CHEBI:597326"/>
    </ligand>
</feature>
<comment type="pathway">
    <text evidence="11">Cofactor biosynthesis; biotin biosynthesis; 7,8-diaminononanoate from 8-amino-7-oxononanoate (SAM route): step 1/1.</text>
</comment>
<dbReference type="OrthoDB" id="9807885at2"/>
<reference evidence="12 13" key="1">
    <citation type="submission" date="2016-04" db="EMBL/GenBank/DDBJ databases">
        <title>Draft genome sequence of Aeribacillus pallidus 8m3 from petroleum reservoir.</title>
        <authorList>
            <person name="Poltaraus A.B."/>
            <person name="Nazina T.N."/>
            <person name="Tourova T.P."/>
            <person name="Malakho S.M."/>
            <person name="Korshunova A.V."/>
            <person name="Sokolova D.S."/>
        </authorList>
    </citation>
    <scope>NUCLEOTIDE SEQUENCE [LARGE SCALE GENOMIC DNA]</scope>
    <source>
        <strain evidence="12 13">8m3</strain>
    </source>
</reference>
<comment type="caution">
    <text evidence="12">The sequence shown here is derived from an EMBL/GenBank/DDBJ whole genome shotgun (WGS) entry which is preliminary data.</text>
</comment>
<dbReference type="SUPFAM" id="SSF53383">
    <property type="entry name" value="PLP-dependent transferases"/>
    <property type="match status" value="1"/>
</dbReference>
<dbReference type="STRING" id="33936.AZI98_01105"/>
<proteinExistence type="inferred from homology"/>
<organism evidence="12 13">
    <name type="scientific">Aeribacillus pallidus</name>
    <dbReference type="NCBI Taxonomy" id="33936"/>
    <lineage>
        <taxon>Bacteria</taxon>
        <taxon>Bacillati</taxon>
        <taxon>Bacillota</taxon>
        <taxon>Bacilli</taxon>
        <taxon>Bacillales</taxon>
        <taxon>Bacillaceae</taxon>
        <taxon>Aeribacillus</taxon>
    </lineage>
</organism>
<feature type="binding site" evidence="11">
    <location>
        <position position="153"/>
    </location>
    <ligand>
        <name>substrate</name>
    </ligand>
</feature>
<keyword evidence="4 11" id="KW-0963">Cytoplasm</keyword>
<evidence type="ECO:0000256" key="9">
    <source>
        <dbReference type="ARBA" id="ARBA00022898"/>
    </source>
</evidence>
<dbReference type="GO" id="GO:0005737">
    <property type="term" value="C:cytoplasm"/>
    <property type="evidence" value="ECO:0007669"/>
    <property type="project" value="UniProtKB-SubCell"/>
</dbReference>
<evidence type="ECO:0000256" key="5">
    <source>
        <dbReference type="ARBA" id="ARBA00022576"/>
    </source>
</evidence>
<evidence type="ECO:0000256" key="4">
    <source>
        <dbReference type="ARBA" id="ARBA00022490"/>
    </source>
</evidence>
<dbReference type="FunFam" id="3.40.640.10:FF:000078">
    <property type="entry name" value="Adenosylmethionine-8-amino-7-oxononanoate aminotransferase"/>
    <property type="match status" value="1"/>
</dbReference>
<dbReference type="Gene3D" id="3.40.640.10">
    <property type="entry name" value="Type I PLP-dependent aspartate aminotransferase-like (Major domain)"/>
    <property type="match status" value="1"/>
</dbReference>
<keyword evidence="9 11" id="KW-0663">Pyridoxal phosphate</keyword>
<comment type="similarity">
    <text evidence="10 11">Belongs to the class-III pyridoxal-phosphate-dependent aminotransferase family. BioA subfamily.</text>
</comment>
<dbReference type="InterPro" id="IPR005815">
    <property type="entry name" value="BioA"/>
</dbReference>